<reference evidence="4" key="1">
    <citation type="submission" date="2023-06" db="EMBL/GenBank/DDBJ databases">
        <title>Genome-scale phylogeny and comparative genomics of the fungal order Sordariales.</title>
        <authorList>
            <consortium name="Lawrence Berkeley National Laboratory"/>
            <person name="Hensen N."/>
            <person name="Bonometti L."/>
            <person name="Westerberg I."/>
            <person name="Brannstrom I.O."/>
            <person name="Guillou S."/>
            <person name="Cros-Aarteil S."/>
            <person name="Calhoun S."/>
            <person name="Haridas S."/>
            <person name="Kuo A."/>
            <person name="Mondo S."/>
            <person name="Pangilinan J."/>
            <person name="Riley R."/>
            <person name="Labutti K."/>
            <person name="Andreopoulos B."/>
            <person name="Lipzen A."/>
            <person name="Chen C."/>
            <person name="Yanf M."/>
            <person name="Daum C."/>
            <person name="Ng V."/>
            <person name="Clum A."/>
            <person name="Steindorff A."/>
            <person name="Ohm R."/>
            <person name="Martin F."/>
            <person name="Silar P."/>
            <person name="Natvig D."/>
            <person name="Lalanne C."/>
            <person name="Gautier V."/>
            <person name="Ament-Velasquez S.L."/>
            <person name="Kruys A."/>
            <person name="Hutchinson M.I."/>
            <person name="Powell A.J."/>
            <person name="Barry K."/>
            <person name="Miller A.N."/>
            <person name="Grigoriev I.V."/>
            <person name="Debuchy R."/>
            <person name="Gladieux P."/>
            <person name="Thoren M.H."/>
            <person name="Johannesson H."/>
        </authorList>
    </citation>
    <scope>NUCLEOTIDE SEQUENCE</scope>
    <source>
        <strain evidence="4">CBS 307.81</strain>
    </source>
</reference>
<sequence>MKDLLARALALATALFQRQVLVWDGTCSTGIHMIVARGSTEPVGYGRIGVVAQNASLLIPNSSIATIDYPATFEDYFTSYATGTSEFEKLVLEHVQACPDTKIALLGYSQGAHAMMDAVCGSSDDGFSVSPDFKKALGSQVVAIVGFGDPSFNATDPWSVGTSTGAGLFARKNITACEPYAARIRSWCDEGDVYCDLGSDRAVHGSYFANYTLDAAEFIAERFNSSDTVSDAPTTTAPPTTTPTESGTATTDGTTTETTADTTTTSPPPASGAGAFSPSWIMMLSMAGSMLVWTELL</sequence>
<feature type="region of interest" description="Disordered" evidence="3">
    <location>
        <begin position="227"/>
        <end position="272"/>
    </location>
</feature>
<dbReference type="AlphaFoldDB" id="A0AA40D147"/>
<evidence type="ECO:0000256" key="1">
    <source>
        <dbReference type="ARBA" id="ARBA00022801"/>
    </source>
</evidence>
<name>A0AA40D147_9PEZI</name>
<comment type="caution">
    <text evidence="4">The sequence shown here is derived from an EMBL/GenBank/DDBJ whole genome shotgun (WGS) entry which is preliminary data.</text>
</comment>
<organism evidence="4 5">
    <name type="scientific">Cercophora samala</name>
    <dbReference type="NCBI Taxonomy" id="330535"/>
    <lineage>
        <taxon>Eukaryota</taxon>
        <taxon>Fungi</taxon>
        <taxon>Dikarya</taxon>
        <taxon>Ascomycota</taxon>
        <taxon>Pezizomycotina</taxon>
        <taxon>Sordariomycetes</taxon>
        <taxon>Sordariomycetidae</taxon>
        <taxon>Sordariales</taxon>
        <taxon>Lasiosphaeriaceae</taxon>
        <taxon>Cercophora</taxon>
    </lineage>
</organism>
<dbReference type="PANTHER" id="PTHR33630:SF9">
    <property type="entry name" value="CUTINASE 4"/>
    <property type="match status" value="1"/>
</dbReference>
<evidence type="ECO:0000256" key="2">
    <source>
        <dbReference type="ARBA" id="ARBA00023157"/>
    </source>
</evidence>
<dbReference type="Pfam" id="PF01083">
    <property type="entry name" value="Cutinase"/>
    <property type="match status" value="1"/>
</dbReference>
<dbReference type="EMBL" id="JAULSY010000195">
    <property type="protein sequence ID" value="KAK0658911.1"/>
    <property type="molecule type" value="Genomic_DNA"/>
</dbReference>
<dbReference type="SUPFAM" id="SSF53474">
    <property type="entry name" value="alpha/beta-Hydrolases"/>
    <property type="match status" value="1"/>
</dbReference>
<keyword evidence="2" id="KW-1015">Disulfide bond</keyword>
<evidence type="ECO:0000256" key="3">
    <source>
        <dbReference type="SAM" id="MobiDB-lite"/>
    </source>
</evidence>
<dbReference type="InterPro" id="IPR029058">
    <property type="entry name" value="AB_hydrolase_fold"/>
</dbReference>
<dbReference type="SMART" id="SM01110">
    <property type="entry name" value="Cutinase"/>
    <property type="match status" value="1"/>
</dbReference>
<dbReference type="GO" id="GO:0052689">
    <property type="term" value="F:carboxylic ester hydrolase activity"/>
    <property type="evidence" value="ECO:0007669"/>
    <property type="project" value="UniProtKB-ARBA"/>
</dbReference>
<evidence type="ECO:0000313" key="5">
    <source>
        <dbReference type="Proteomes" id="UP001174997"/>
    </source>
</evidence>
<dbReference type="InterPro" id="IPR000675">
    <property type="entry name" value="Cutinase/axe"/>
</dbReference>
<protein>
    <submittedName>
        <fullName evidence="4">Cutinase-domain-containing protein</fullName>
    </submittedName>
</protein>
<gene>
    <name evidence="4" type="ORF">QBC41DRAFT_331815</name>
</gene>
<keyword evidence="5" id="KW-1185">Reference proteome</keyword>
<proteinExistence type="predicted"/>
<keyword evidence="1" id="KW-0378">Hydrolase</keyword>
<dbReference type="Proteomes" id="UP001174997">
    <property type="component" value="Unassembled WGS sequence"/>
</dbReference>
<accession>A0AA40D147</accession>
<evidence type="ECO:0000313" key="4">
    <source>
        <dbReference type="EMBL" id="KAK0658911.1"/>
    </source>
</evidence>
<dbReference type="PANTHER" id="PTHR33630">
    <property type="entry name" value="CUTINASE RV1984C-RELATED-RELATED"/>
    <property type="match status" value="1"/>
</dbReference>
<dbReference type="Gene3D" id="3.40.50.1820">
    <property type="entry name" value="alpha/beta hydrolase"/>
    <property type="match status" value="1"/>
</dbReference>